<dbReference type="GO" id="GO:0043248">
    <property type="term" value="P:proteasome assembly"/>
    <property type="evidence" value="ECO:0007669"/>
    <property type="project" value="InterPro"/>
</dbReference>
<feature type="region of interest" description="Disordered" evidence="3">
    <location>
        <begin position="56"/>
        <end position="77"/>
    </location>
</feature>
<organism evidence="4 5">
    <name type="scientific">Friedmanniomyces endolithicus</name>
    <dbReference type="NCBI Taxonomy" id="329885"/>
    <lineage>
        <taxon>Eukaryota</taxon>
        <taxon>Fungi</taxon>
        <taxon>Dikarya</taxon>
        <taxon>Ascomycota</taxon>
        <taxon>Pezizomycotina</taxon>
        <taxon>Dothideomycetes</taxon>
        <taxon>Dothideomycetidae</taxon>
        <taxon>Mycosphaerellales</taxon>
        <taxon>Teratosphaeriaceae</taxon>
        <taxon>Friedmanniomyces</taxon>
    </lineage>
</organism>
<evidence type="ECO:0000313" key="5">
    <source>
        <dbReference type="Proteomes" id="UP000310066"/>
    </source>
</evidence>
<evidence type="ECO:0000256" key="3">
    <source>
        <dbReference type="SAM" id="MobiDB-lite"/>
    </source>
</evidence>
<dbReference type="PANTHER" id="PTHR12828:SF3">
    <property type="entry name" value="PROTEASOME MATURATION PROTEIN"/>
    <property type="match status" value="1"/>
</dbReference>
<dbReference type="OrthoDB" id="15001at2759"/>
<keyword evidence="1" id="KW-0143">Chaperone</keyword>
<gene>
    <name evidence="4" type="ORF">B0A54_08712</name>
</gene>
<dbReference type="AlphaFoldDB" id="A0A4U0URX6"/>
<evidence type="ECO:0000256" key="1">
    <source>
        <dbReference type="ARBA" id="ARBA00023186"/>
    </source>
</evidence>
<dbReference type="STRING" id="329885.A0A4U0URX6"/>
<sequence length="171" mass="18504">MLICMKCSAQLHKVDVSVLLPSPPHPTSIPSTPGAPSAPGVHDTLRSNLLLSAPPPKTASLASTSSQTQSFHPLESRLSRWRAQQETLKMELLRRQFGIAEPVRRGMEMSIVLAGEWRPMSLGCGMGASVHADILAGRDAEIGWEDVFLGGEMGEGGDFHVEMEGRFGMAW</sequence>
<evidence type="ECO:0000256" key="2">
    <source>
        <dbReference type="ARBA" id="ARBA00043974"/>
    </source>
</evidence>
<dbReference type="EMBL" id="NAJP01000043">
    <property type="protein sequence ID" value="TKA38748.1"/>
    <property type="molecule type" value="Genomic_DNA"/>
</dbReference>
<name>A0A4U0URX6_9PEZI</name>
<dbReference type="Pfam" id="PF05348">
    <property type="entry name" value="UMP1"/>
    <property type="match status" value="1"/>
</dbReference>
<evidence type="ECO:0008006" key="6">
    <source>
        <dbReference type="Google" id="ProtNLM"/>
    </source>
</evidence>
<feature type="compositionally biased region" description="Low complexity" evidence="3">
    <location>
        <begin position="58"/>
        <end position="70"/>
    </location>
</feature>
<reference evidence="4 5" key="1">
    <citation type="submission" date="2017-03" db="EMBL/GenBank/DDBJ databases">
        <title>Genomes of endolithic fungi from Antarctica.</title>
        <authorList>
            <person name="Coleine C."/>
            <person name="Masonjones S."/>
            <person name="Stajich J.E."/>
        </authorList>
    </citation>
    <scope>NUCLEOTIDE SEQUENCE [LARGE SCALE GENOMIC DNA]</scope>
    <source>
        <strain evidence="4 5">CCFEE 5311</strain>
    </source>
</reference>
<comment type="caution">
    <text evidence="4">The sequence shown here is derived from an EMBL/GenBank/DDBJ whole genome shotgun (WGS) entry which is preliminary data.</text>
</comment>
<protein>
    <recommendedName>
        <fullName evidence="6">Proteasome maturation factor UMP1</fullName>
    </recommendedName>
</protein>
<dbReference type="InterPro" id="IPR008012">
    <property type="entry name" value="Ump1"/>
</dbReference>
<evidence type="ECO:0000313" key="4">
    <source>
        <dbReference type="EMBL" id="TKA38748.1"/>
    </source>
</evidence>
<accession>A0A4U0URX6</accession>
<dbReference type="PANTHER" id="PTHR12828">
    <property type="entry name" value="PROTEASOME MATURATION PROTEIN UMP1"/>
    <property type="match status" value="1"/>
</dbReference>
<comment type="similarity">
    <text evidence="2">Belongs to the POMP/UMP1 family.</text>
</comment>
<proteinExistence type="inferred from homology"/>
<dbReference type="GO" id="GO:0005634">
    <property type="term" value="C:nucleus"/>
    <property type="evidence" value="ECO:0007669"/>
    <property type="project" value="TreeGrafter"/>
</dbReference>
<dbReference type="GO" id="GO:0005737">
    <property type="term" value="C:cytoplasm"/>
    <property type="evidence" value="ECO:0007669"/>
    <property type="project" value="TreeGrafter"/>
</dbReference>
<dbReference type="Proteomes" id="UP000310066">
    <property type="component" value="Unassembled WGS sequence"/>
</dbReference>